<dbReference type="Pfam" id="PF01402">
    <property type="entry name" value="RHH_1"/>
    <property type="match status" value="1"/>
</dbReference>
<evidence type="ECO:0000313" key="3">
    <source>
        <dbReference type="Proteomes" id="UP000697710"/>
    </source>
</evidence>
<accession>A0A956LVK0</accession>
<evidence type="ECO:0000259" key="1">
    <source>
        <dbReference type="Pfam" id="PF01402"/>
    </source>
</evidence>
<name>A0A956LVK0_UNCEI</name>
<dbReference type="EMBL" id="JAGQHR010000005">
    <property type="protein sequence ID" value="MCA9726143.1"/>
    <property type="molecule type" value="Genomic_DNA"/>
</dbReference>
<reference evidence="2" key="1">
    <citation type="submission" date="2020-04" db="EMBL/GenBank/DDBJ databases">
        <authorList>
            <person name="Zhang T."/>
        </authorList>
    </citation>
    <scope>NUCLEOTIDE SEQUENCE</scope>
    <source>
        <strain evidence="2">HKST-UBA01</strain>
    </source>
</reference>
<evidence type="ECO:0000313" key="2">
    <source>
        <dbReference type="EMBL" id="MCA9726143.1"/>
    </source>
</evidence>
<dbReference type="InterPro" id="IPR013321">
    <property type="entry name" value="Arc_rbn_hlx_hlx"/>
</dbReference>
<dbReference type="CDD" id="cd21631">
    <property type="entry name" value="RHH_CopG_NikR-like"/>
    <property type="match status" value="1"/>
</dbReference>
<organism evidence="2 3">
    <name type="scientific">Eiseniibacteriota bacterium</name>
    <dbReference type="NCBI Taxonomy" id="2212470"/>
    <lineage>
        <taxon>Bacteria</taxon>
        <taxon>Candidatus Eiseniibacteriota</taxon>
    </lineage>
</organism>
<feature type="domain" description="Ribbon-helix-helix protein CopG" evidence="1">
    <location>
        <begin position="5"/>
        <end position="45"/>
    </location>
</feature>
<dbReference type="InterPro" id="IPR010985">
    <property type="entry name" value="Ribbon_hlx_hlx"/>
</dbReference>
<dbReference type="InterPro" id="IPR002145">
    <property type="entry name" value="CopG"/>
</dbReference>
<protein>
    <submittedName>
        <fullName evidence="2">Ribbon-helix-helix protein, CopG family</fullName>
    </submittedName>
</protein>
<dbReference type="Proteomes" id="UP000697710">
    <property type="component" value="Unassembled WGS sequence"/>
</dbReference>
<dbReference type="AlphaFoldDB" id="A0A956LVK0"/>
<dbReference type="Gene3D" id="1.10.1220.10">
    <property type="entry name" value="Met repressor-like"/>
    <property type="match status" value="1"/>
</dbReference>
<gene>
    <name evidence="2" type="ORF">KC729_00565</name>
</gene>
<dbReference type="GO" id="GO:0006355">
    <property type="term" value="P:regulation of DNA-templated transcription"/>
    <property type="evidence" value="ECO:0007669"/>
    <property type="project" value="InterPro"/>
</dbReference>
<dbReference type="SUPFAM" id="SSF47598">
    <property type="entry name" value="Ribbon-helix-helix"/>
    <property type="match status" value="1"/>
</dbReference>
<proteinExistence type="predicted"/>
<reference evidence="2" key="2">
    <citation type="journal article" date="2021" name="Microbiome">
        <title>Successional dynamics and alternative stable states in a saline activated sludge microbial community over 9 years.</title>
        <authorList>
            <person name="Wang Y."/>
            <person name="Ye J."/>
            <person name="Ju F."/>
            <person name="Liu L."/>
            <person name="Boyd J.A."/>
            <person name="Deng Y."/>
            <person name="Parks D.H."/>
            <person name="Jiang X."/>
            <person name="Yin X."/>
            <person name="Woodcroft B.J."/>
            <person name="Tyson G.W."/>
            <person name="Hugenholtz P."/>
            <person name="Polz M.F."/>
            <person name="Zhang T."/>
        </authorList>
    </citation>
    <scope>NUCLEOTIDE SEQUENCE</scope>
    <source>
        <strain evidence="2">HKST-UBA01</strain>
    </source>
</reference>
<sequence>MSPVKQFNVYLPVEVIREVKHLAIEQEMSLSSLVEEALRRYLEEKRKSERSKDR</sequence>
<comment type="caution">
    <text evidence="2">The sequence shown here is derived from an EMBL/GenBank/DDBJ whole genome shotgun (WGS) entry which is preliminary data.</text>
</comment>